<dbReference type="AlphaFoldDB" id="A0A7M7RGI8"/>
<name>A0A7M7RGI8_STRPU</name>
<dbReference type="Pfam" id="PF10419">
    <property type="entry name" value="TFIIIC_sub6"/>
    <property type="match status" value="1"/>
</dbReference>
<dbReference type="GO" id="GO:0000127">
    <property type="term" value="C:transcription factor TFIIIC complex"/>
    <property type="evidence" value="ECO:0000318"/>
    <property type="project" value="GO_Central"/>
</dbReference>
<dbReference type="EnsemblMetazoa" id="XM_792434">
    <property type="protein sequence ID" value="XP_797527"/>
    <property type="gene ID" value="LOC592936"/>
</dbReference>
<dbReference type="Proteomes" id="UP000007110">
    <property type="component" value="Unassembled WGS sequence"/>
</dbReference>
<dbReference type="InterPro" id="IPR042771">
    <property type="entry name" value="GTF3C6-like"/>
</dbReference>
<dbReference type="OrthoDB" id="1877767at2759"/>
<evidence type="ECO:0000259" key="2">
    <source>
        <dbReference type="Pfam" id="PF10419"/>
    </source>
</evidence>
<dbReference type="InParanoid" id="A0A7M7RGI8"/>
<reference evidence="3" key="2">
    <citation type="submission" date="2021-01" db="UniProtKB">
        <authorList>
            <consortium name="EnsemblMetazoa"/>
        </authorList>
    </citation>
    <scope>IDENTIFICATION</scope>
</reference>
<feature type="region of interest" description="Disordered" evidence="1">
    <location>
        <begin position="137"/>
        <end position="161"/>
    </location>
</feature>
<dbReference type="PANTHER" id="PTHR21860">
    <property type="entry name" value="TRANSCRIPTION INITIATION FACTOR IIIC TFIIIC , POLYPEPTIDE 6-RELATED"/>
    <property type="match status" value="1"/>
</dbReference>
<feature type="domain" description="Transcription factor TFIIIC triple barrel" evidence="2">
    <location>
        <begin position="48"/>
        <end position="134"/>
    </location>
</feature>
<dbReference type="GeneID" id="592936"/>
<protein>
    <recommendedName>
        <fullName evidence="2">Transcription factor TFIIIC triple barrel domain-containing protein</fullName>
    </recommendedName>
</protein>
<evidence type="ECO:0000313" key="3">
    <source>
        <dbReference type="EnsemblMetazoa" id="XP_797527"/>
    </source>
</evidence>
<dbReference type="InterPro" id="IPR019481">
    <property type="entry name" value="TFIIIC_triple_barrel"/>
</dbReference>
<evidence type="ECO:0000313" key="4">
    <source>
        <dbReference type="Proteomes" id="UP000007110"/>
    </source>
</evidence>
<proteinExistence type="predicted"/>
<dbReference type="RefSeq" id="XP_797527.2">
    <property type="nucleotide sequence ID" value="XM_792434.5"/>
</dbReference>
<dbReference type="PANTHER" id="PTHR21860:SF2">
    <property type="entry name" value="GENERAL TRANSCRIPTION FACTOR 3C POLYPEPTIDE 6"/>
    <property type="match status" value="1"/>
</dbReference>
<evidence type="ECO:0000256" key="1">
    <source>
        <dbReference type="SAM" id="MobiDB-lite"/>
    </source>
</evidence>
<sequence>MQIKNEHERLHAASSRARVTRIDYLLLAYDFQLLTMAKSEASDGEWVEEEHLMLVELTGVLDYQYFAKSDKVCKLLGIGTENPVLQIGNYVFKGEYKKTVGTAVFFEQEKDDSKDWSYKCCTNKMLEMRRVFLQPKENVTDEQETGSQTTSMDVTEAEDGT</sequence>
<dbReference type="Gene3D" id="2.60.40.4370">
    <property type="match status" value="1"/>
</dbReference>
<dbReference type="OMA" id="NETSNDW"/>
<accession>A0A7M7RGI8</accession>
<organism evidence="3 4">
    <name type="scientific">Strongylocentrotus purpuratus</name>
    <name type="common">Purple sea urchin</name>
    <dbReference type="NCBI Taxonomy" id="7668"/>
    <lineage>
        <taxon>Eukaryota</taxon>
        <taxon>Metazoa</taxon>
        <taxon>Echinodermata</taxon>
        <taxon>Eleutherozoa</taxon>
        <taxon>Echinozoa</taxon>
        <taxon>Echinoidea</taxon>
        <taxon>Euechinoidea</taxon>
        <taxon>Echinacea</taxon>
        <taxon>Camarodonta</taxon>
        <taxon>Echinidea</taxon>
        <taxon>Strongylocentrotidae</taxon>
        <taxon>Strongylocentrotus</taxon>
    </lineage>
</organism>
<keyword evidence="4" id="KW-1185">Reference proteome</keyword>
<dbReference type="GO" id="GO:0006383">
    <property type="term" value="P:transcription by RNA polymerase III"/>
    <property type="evidence" value="ECO:0000318"/>
    <property type="project" value="GO_Central"/>
</dbReference>
<reference evidence="4" key="1">
    <citation type="submission" date="2015-02" db="EMBL/GenBank/DDBJ databases">
        <title>Genome sequencing for Strongylocentrotus purpuratus.</title>
        <authorList>
            <person name="Murali S."/>
            <person name="Liu Y."/>
            <person name="Vee V."/>
            <person name="English A."/>
            <person name="Wang M."/>
            <person name="Skinner E."/>
            <person name="Han Y."/>
            <person name="Muzny D.M."/>
            <person name="Worley K.C."/>
            <person name="Gibbs R.A."/>
        </authorList>
    </citation>
    <scope>NUCLEOTIDE SEQUENCE</scope>
</reference>
<dbReference type="FunFam" id="2.60.40.4370:FF:000003">
    <property type="entry name" value="General transcription factor 3C polypeptide, putative"/>
    <property type="match status" value="1"/>
</dbReference>